<reference evidence="4 5" key="1">
    <citation type="submission" date="2016-11" db="EMBL/GenBank/DDBJ databases">
        <authorList>
            <person name="Jaros S."/>
            <person name="Januszkiewicz K."/>
            <person name="Wedrychowicz H."/>
        </authorList>
    </citation>
    <scope>NUCLEOTIDE SEQUENCE [LARGE SCALE GENOMIC DNA]</scope>
    <source>
        <strain evidence="4 5">DSM 9705</strain>
    </source>
</reference>
<dbReference type="PANTHER" id="PTHR40940">
    <property type="entry name" value="PROTEIN BATD-RELATED"/>
    <property type="match status" value="1"/>
</dbReference>
<dbReference type="RefSeq" id="WP_073376190.1">
    <property type="nucleotide sequence ID" value="NZ_FQXS01000013.1"/>
</dbReference>
<name>A0A1M5WJ62_9BACT</name>
<feature type="region of interest" description="Disordered" evidence="1">
    <location>
        <begin position="141"/>
        <end position="160"/>
    </location>
</feature>
<keyword evidence="5" id="KW-1185">Reference proteome</keyword>
<feature type="transmembrane region" description="Helical" evidence="2">
    <location>
        <begin position="485"/>
        <end position="503"/>
    </location>
</feature>
<evidence type="ECO:0000256" key="1">
    <source>
        <dbReference type="SAM" id="MobiDB-lite"/>
    </source>
</evidence>
<keyword evidence="3" id="KW-0732">Signal</keyword>
<feature type="signal peptide" evidence="3">
    <location>
        <begin position="1"/>
        <end position="41"/>
    </location>
</feature>
<dbReference type="InterPro" id="IPR025738">
    <property type="entry name" value="BatD"/>
</dbReference>
<dbReference type="Proteomes" id="UP000184139">
    <property type="component" value="Unassembled WGS sequence"/>
</dbReference>
<gene>
    <name evidence="4" type="ORF">SAMN02745124_02325</name>
</gene>
<protein>
    <submittedName>
        <fullName evidence="4">Oxygen tolerance</fullName>
    </submittedName>
</protein>
<dbReference type="AlphaFoldDB" id="A0A1M5WJ62"/>
<accession>A0A1M5WJ62</accession>
<dbReference type="Pfam" id="PF13584">
    <property type="entry name" value="BatD"/>
    <property type="match status" value="1"/>
</dbReference>
<evidence type="ECO:0000256" key="3">
    <source>
        <dbReference type="SAM" id="SignalP"/>
    </source>
</evidence>
<evidence type="ECO:0000313" key="5">
    <source>
        <dbReference type="Proteomes" id="UP000184139"/>
    </source>
</evidence>
<proteinExistence type="predicted"/>
<keyword evidence="2" id="KW-1133">Transmembrane helix</keyword>
<evidence type="ECO:0000313" key="4">
    <source>
        <dbReference type="EMBL" id="SHH87491.1"/>
    </source>
</evidence>
<dbReference type="PANTHER" id="PTHR40940:SF2">
    <property type="entry name" value="BATD"/>
    <property type="match status" value="1"/>
</dbReference>
<keyword evidence="2" id="KW-0472">Membrane</keyword>
<feature type="chain" id="PRO_5012590199" evidence="3">
    <location>
        <begin position="42"/>
        <end position="619"/>
    </location>
</feature>
<sequence>MTDIRFSHTTTAHHDRTAHHRLLPAVLLVAALLLTALPANAAVQVSARLTPQNFSTDDAATLQIRIEGQQSAEITLPEIDGLSFHHRGQSRQFQMVNGAITSSLTETYLVTGSRPGTYTIGPVTVTVDGVVHRTEPLTCTVTGASTSPPGSSDPGTDDAVDQPRAAFIKLIPKKQQAYLNEVVPVTITAYFRQGVKVNLSGPPAVRADGILLDIPDREPQQHRELVDGTQYTAVTWNGTLTGIKEGRQEISAEADATLLVPVKRRQRLPGFGTDLFDDSLLDDLLGGYKNRPLTLTAPALSFTVVPLPAENRPQGFAGAVGSFTLDLQASPDHIEIGDPLTLTMTVAGTGNFDTVTAPRLSSSEGLKEYPPTATLQSGQTPYLGKKIFEQAVVVTDPAVRRLPPLAFSFFDPQRRSYQTLLTDPVDLVVTNPAGAGTSPTTGTRPGAQLPAPVAQEKKSTLDDLAPAKLTRSPPGSFVPLFRQPWFVNALVAVLAAIAGVSALRLHRTLQERRPERQYARAKERLRRETLALIDQTGTVPGGDYLPRARQAVRSFLALCWQTRADALTTADIRSRLGDESPVSTLFLMADRHAYGAAQLTEEQRRDLHEALRTLIREWS</sequence>
<dbReference type="STRING" id="1121409.SAMN02745124_02325"/>
<evidence type="ECO:0000256" key="2">
    <source>
        <dbReference type="SAM" id="Phobius"/>
    </source>
</evidence>
<dbReference type="OrthoDB" id="180318at2"/>
<feature type="compositionally biased region" description="Low complexity" evidence="1">
    <location>
        <begin position="142"/>
        <end position="154"/>
    </location>
</feature>
<organism evidence="4 5">
    <name type="scientific">Desulfofustis glycolicus DSM 9705</name>
    <dbReference type="NCBI Taxonomy" id="1121409"/>
    <lineage>
        <taxon>Bacteria</taxon>
        <taxon>Pseudomonadati</taxon>
        <taxon>Thermodesulfobacteriota</taxon>
        <taxon>Desulfobulbia</taxon>
        <taxon>Desulfobulbales</taxon>
        <taxon>Desulfocapsaceae</taxon>
        <taxon>Desulfofustis</taxon>
    </lineage>
</organism>
<keyword evidence="2" id="KW-0812">Transmembrane</keyword>
<dbReference type="EMBL" id="FQXS01000013">
    <property type="protein sequence ID" value="SHH87491.1"/>
    <property type="molecule type" value="Genomic_DNA"/>
</dbReference>